<proteinExistence type="inferred from homology"/>
<protein>
    <recommendedName>
        <fullName evidence="6">Aminotransferase class I/classII large domain-containing protein</fullName>
    </recommendedName>
</protein>
<dbReference type="GO" id="GO:0008483">
    <property type="term" value="F:transaminase activity"/>
    <property type="evidence" value="ECO:0007669"/>
    <property type="project" value="UniProtKB-KW"/>
</dbReference>
<keyword evidence="3" id="KW-0032">Aminotransferase</keyword>
<comment type="cofactor">
    <cofactor evidence="1">
        <name>pyridoxal 5'-phosphate</name>
        <dbReference type="ChEBI" id="CHEBI:597326"/>
    </cofactor>
</comment>
<dbReference type="GO" id="GO:0030170">
    <property type="term" value="F:pyridoxal phosphate binding"/>
    <property type="evidence" value="ECO:0007669"/>
    <property type="project" value="InterPro"/>
</dbReference>
<keyword evidence="4" id="KW-0808">Transferase</keyword>
<dbReference type="Gene3D" id="3.40.640.10">
    <property type="entry name" value="Type I PLP-dependent aspartate aminotransferase-like (Major domain)"/>
    <property type="match status" value="1"/>
</dbReference>
<sequence length="435" mass="47794">MRFTLPLRMSGLRFRLSNAIEQTSKPPIPQAYAWAEHYKPTPTRPLLDMSQGVPGVPPPSLFLSALGKTSSSPSSCGYVPNVGEPSLRKAITEEMKIPYGEDIDVNENDIAITAGCNLAFAATLMTIAEKGDEVILPVPWYFNHEMTLTMLGITPVPLGTDPENGFLPSAEECGKLITSRTKAIVLVTPNNPTGAIYPASHIASFAKLARAYNLALILDETYRDFLGPDHLPPHQLFSPSSLVNTPVSSDWSWRSTIIHLFSFSKSYCIPGHRLGLICASPDFIPSLNKALDNIQICAPRPPQLALAPLLPTLRPFVQSNNEALAHRHTLFKSLLSPRWRIGAQGGYYAFVKHPFVEKGATEVAKRLAEEMGVLSLPAGFFGPRAGMTSGKGGNEHIEDRWIRFSVANVDDDKVKHVCERLKESETVFGWKLEQP</sequence>
<evidence type="ECO:0000256" key="3">
    <source>
        <dbReference type="ARBA" id="ARBA00022576"/>
    </source>
</evidence>
<comment type="caution">
    <text evidence="7">The sequence shown here is derived from an EMBL/GenBank/DDBJ whole genome shotgun (WGS) entry which is preliminary data.</text>
</comment>
<accession>A0AAW0FLM3</accession>
<evidence type="ECO:0000256" key="2">
    <source>
        <dbReference type="ARBA" id="ARBA00007441"/>
    </source>
</evidence>
<dbReference type="InterPro" id="IPR050596">
    <property type="entry name" value="AspAT/PAT-like"/>
</dbReference>
<evidence type="ECO:0000256" key="4">
    <source>
        <dbReference type="ARBA" id="ARBA00022679"/>
    </source>
</evidence>
<organism evidence="7 8">
    <name type="scientific">Cerrena zonata</name>
    <dbReference type="NCBI Taxonomy" id="2478898"/>
    <lineage>
        <taxon>Eukaryota</taxon>
        <taxon>Fungi</taxon>
        <taxon>Dikarya</taxon>
        <taxon>Basidiomycota</taxon>
        <taxon>Agaricomycotina</taxon>
        <taxon>Agaricomycetes</taxon>
        <taxon>Polyporales</taxon>
        <taxon>Cerrenaceae</taxon>
        <taxon>Cerrena</taxon>
    </lineage>
</organism>
<evidence type="ECO:0000259" key="6">
    <source>
        <dbReference type="Pfam" id="PF00155"/>
    </source>
</evidence>
<comment type="similarity">
    <text evidence="2">Belongs to the class-I pyridoxal-phosphate-dependent aminotransferase family.</text>
</comment>
<evidence type="ECO:0000313" key="8">
    <source>
        <dbReference type="Proteomes" id="UP001385951"/>
    </source>
</evidence>
<gene>
    <name evidence="7" type="ORF">QCA50_015405</name>
</gene>
<dbReference type="EMBL" id="JASBNA010000040">
    <property type="protein sequence ID" value="KAK7681671.1"/>
    <property type="molecule type" value="Genomic_DNA"/>
</dbReference>
<dbReference type="AlphaFoldDB" id="A0AAW0FLM3"/>
<dbReference type="Proteomes" id="UP001385951">
    <property type="component" value="Unassembled WGS sequence"/>
</dbReference>
<dbReference type="InterPro" id="IPR015424">
    <property type="entry name" value="PyrdxlP-dep_Trfase"/>
</dbReference>
<dbReference type="Pfam" id="PF00155">
    <property type="entry name" value="Aminotran_1_2"/>
    <property type="match status" value="1"/>
</dbReference>
<evidence type="ECO:0000313" key="7">
    <source>
        <dbReference type="EMBL" id="KAK7681671.1"/>
    </source>
</evidence>
<dbReference type="NCBIfam" id="NF005732">
    <property type="entry name" value="PRK07550.1"/>
    <property type="match status" value="1"/>
</dbReference>
<name>A0AAW0FLM3_9APHY</name>
<feature type="domain" description="Aminotransferase class I/classII large" evidence="6">
    <location>
        <begin position="63"/>
        <end position="421"/>
    </location>
</feature>
<evidence type="ECO:0000256" key="5">
    <source>
        <dbReference type="ARBA" id="ARBA00022898"/>
    </source>
</evidence>
<keyword evidence="8" id="KW-1185">Reference proteome</keyword>
<dbReference type="InterPro" id="IPR004839">
    <property type="entry name" value="Aminotransferase_I/II_large"/>
</dbReference>
<dbReference type="GO" id="GO:0006520">
    <property type="term" value="P:amino acid metabolic process"/>
    <property type="evidence" value="ECO:0007669"/>
    <property type="project" value="InterPro"/>
</dbReference>
<evidence type="ECO:0000256" key="1">
    <source>
        <dbReference type="ARBA" id="ARBA00001933"/>
    </source>
</evidence>
<dbReference type="SUPFAM" id="SSF53383">
    <property type="entry name" value="PLP-dependent transferases"/>
    <property type="match status" value="1"/>
</dbReference>
<keyword evidence="5" id="KW-0663">Pyridoxal phosphate</keyword>
<dbReference type="InterPro" id="IPR015421">
    <property type="entry name" value="PyrdxlP-dep_Trfase_major"/>
</dbReference>
<dbReference type="PANTHER" id="PTHR46383">
    <property type="entry name" value="ASPARTATE AMINOTRANSFERASE"/>
    <property type="match status" value="1"/>
</dbReference>
<dbReference type="PANTHER" id="PTHR46383:SF1">
    <property type="entry name" value="ASPARTATE AMINOTRANSFERASE"/>
    <property type="match status" value="1"/>
</dbReference>
<reference evidence="7 8" key="1">
    <citation type="submission" date="2022-09" db="EMBL/GenBank/DDBJ databases">
        <authorList>
            <person name="Palmer J.M."/>
        </authorList>
    </citation>
    <scope>NUCLEOTIDE SEQUENCE [LARGE SCALE GENOMIC DNA]</scope>
    <source>
        <strain evidence="7 8">DSM 7382</strain>
    </source>
</reference>
<dbReference type="CDD" id="cd00609">
    <property type="entry name" value="AAT_like"/>
    <property type="match status" value="1"/>
</dbReference>